<keyword evidence="2" id="KW-1185">Reference proteome</keyword>
<evidence type="ECO:0000313" key="2">
    <source>
        <dbReference type="Proteomes" id="UP000540989"/>
    </source>
</evidence>
<sequence>MSTSTRTTHIWKNPEARASLTDSELIDFAPHPSGSYELSELELAEIVGASTNNNTTDGCCSPSSKNCGTCGNASSGCCGGGS</sequence>
<dbReference type="EMBL" id="JACHIP010000018">
    <property type="protein sequence ID" value="MBB5060744.1"/>
    <property type="molecule type" value="Genomic_DNA"/>
</dbReference>
<dbReference type="GO" id="GO:0042742">
    <property type="term" value="P:defense response to bacterium"/>
    <property type="evidence" value="ECO:0007669"/>
    <property type="project" value="InterPro"/>
</dbReference>
<dbReference type="Proteomes" id="UP000540989">
    <property type="component" value="Unassembled WGS sequence"/>
</dbReference>
<reference evidence="1 2" key="1">
    <citation type="submission" date="2020-08" db="EMBL/GenBank/DDBJ databases">
        <title>Genomic Encyclopedia of Type Strains, Phase IV (KMG-V): Genome sequencing to study the core and pangenomes of soil and plant-associated prokaryotes.</title>
        <authorList>
            <person name="Whitman W."/>
        </authorList>
    </citation>
    <scope>NUCLEOTIDE SEQUENCE [LARGE SCALE GENOMIC DNA]</scope>
    <source>
        <strain evidence="1 2">M8UP14</strain>
    </source>
</reference>
<comment type="caution">
    <text evidence="1">The sequence shown here is derived from an EMBL/GenBank/DDBJ whole genome shotgun (WGS) entry which is preliminary data.</text>
</comment>
<name>A0A7W7ZIW2_9BACT</name>
<gene>
    <name evidence="1" type="ORF">HDF16_005480</name>
</gene>
<dbReference type="InterPro" id="IPR027635">
    <property type="entry name" value="Lantibiotic2_lead_pep_dom"/>
</dbReference>
<dbReference type="NCBIfam" id="TIGR03898">
    <property type="entry name" value="lanti_MRSA_kill"/>
    <property type="match status" value="1"/>
</dbReference>
<accession>A0A7W7ZIW2</accession>
<dbReference type="AlphaFoldDB" id="A0A7W7ZIW2"/>
<organism evidence="1 2">
    <name type="scientific">Granulicella aggregans</name>
    <dbReference type="NCBI Taxonomy" id="474949"/>
    <lineage>
        <taxon>Bacteria</taxon>
        <taxon>Pseudomonadati</taxon>
        <taxon>Acidobacteriota</taxon>
        <taxon>Terriglobia</taxon>
        <taxon>Terriglobales</taxon>
        <taxon>Acidobacteriaceae</taxon>
        <taxon>Granulicella</taxon>
    </lineage>
</organism>
<dbReference type="RefSeq" id="WP_184223223.1">
    <property type="nucleotide sequence ID" value="NZ_JACHIP010000018.1"/>
</dbReference>
<evidence type="ECO:0000313" key="1">
    <source>
        <dbReference type="EMBL" id="MBB5060744.1"/>
    </source>
</evidence>
<protein>
    <submittedName>
        <fullName evidence="1">Mersacidin/lichenicidin family type 2 lantibiotic</fullName>
    </submittedName>
</protein>
<proteinExistence type="predicted"/>